<dbReference type="InParanoid" id="A0A3Q7GLI1"/>
<proteinExistence type="predicted"/>
<reference evidence="1" key="2">
    <citation type="submission" date="2019-01" db="UniProtKB">
        <authorList>
            <consortium name="EnsemblPlants"/>
        </authorList>
    </citation>
    <scope>IDENTIFICATION</scope>
    <source>
        <strain evidence="1">cv. Heinz 1706</strain>
    </source>
</reference>
<evidence type="ECO:0000313" key="1">
    <source>
        <dbReference type="EnsemblPlants" id="Solyc05g050100.1.1.1"/>
    </source>
</evidence>
<dbReference type="PaxDb" id="4081-Solyc05g050100.1.1"/>
<evidence type="ECO:0000313" key="2">
    <source>
        <dbReference type="Proteomes" id="UP000004994"/>
    </source>
</evidence>
<dbReference type="Gramene" id="Solyc05g050100.1.1">
    <property type="protein sequence ID" value="Solyc05g050100.1.1.1"/>
    <property type="gene ID" value="Solyc05g050100.1"/>
</dbReference>
<keyword evidence="2" id="KW-1185">Reference proteome</keyword>
<sequence length="57" mass="6748">MSNLKAIKIRYERCWICARISAMDVVGFVKEIFSEEYTHDTYYLISLLGLNMCNTRH</sequence>
<organism evidence="1">
    <name type="scientific">Solanum lycopersicum</name>
    <name type="common">Tomato</name>
    <name type="synonym">Lycopersicon esculentum</name>
    <dbReference type="NCBI Taxonomy" id="4081"/>
    <lineage>
        <taxon>Eukaryota</taxon>
        <taxon>Viridiplantae</taxon>
        <taxon>Streptophyta</taxon>
        <taxon>Embryophyta</taxon>
        <taxon>Tracheophyta</taxon>
        <taxon>Spermatophyta</taxon>
        <taxon>Magnoliopsida</taxon>
        <taxon>eudicotyledons</taxon>
        <taxon>Gunneridae</taxon>
        <taxon>Pentapetalae</taxon>
        <taxon>asterids</taxon>
        <taxon>lamiids</taxon>
        <taxon>Solanales</taxon>
        <taxon>Solanaceae</taxon>
        <taxon>Solanoideae</taxon>
        <taxon>Solaneae</taxon>
        <taxon>Solanum</taxon>
        <taxon>Solanum subgen. Lycopersicon</taxon>
    </lineage>
</organism>
<dbReference type="AlphaFoldDB" id="A0A3Q7GLI1"/>
<name>A0A3Q7GLI1_SOLLC</name>
<protein>
    <submittedName>
        <fullName evidence="1">Uncharacterized protein</fullName>
    </submittedName>
</protein>
<dbReference type="EnsemblPlants" id="Solyc05g050100.1.1">
    <property type="protein sequence ID" value="Solyc05g050100.1.1.1"/>
    <property type="gene ID" value="Solyc05g050100.1"/>
</dbReference>
<reference evidence="1" key="1">
    <citation type="journal article" date="2012" name="Nature">
        <title>The tomato genome sequence provides insights into fleshy fruit evolution.</title>
        <authorList>
            <consortium name="Tomato Genome Consortium"/>
        </authorList>
    </citation>
    <scope>NUCLEOTIDE SEQUENCE [LARGE SCALE GENOMIC DNA]</scope>
    <source>
        <strain evidence="1">cv. Heinz 1706</strain>
    </source>
</reference>
<dbReference type="Proteomes" id="UP000004994">
    <property type="component" value="Chromosome 5"/>
</dbReference>
<accession>A0A3Q7GLI1</accession>